<dbReference type="Gene3D" id="3.40.1050.10">
    <property type="entry name" value="Carbonic anhydrase"/>
    <property type="match status" value="2"/>
</dbReference>
<dbReference type="GO" id="GO:0008270">
    <property type="term" value="F:zinc ion binding"/>
    <property type="evidence" value="ECO:0007669"/>
    <property type="project" value="InterPro"/>
</dbReference>
<dbReference type="EMBL" id="MU005571">
    <property type="protein sequence ID" value="KAF2689924.1"/>
    <property type="molecule type" value="Genomic_DNA"/>
</dbReference>
<evidence type="ECO:0000313" key="1">
    <source>
        <dbReference type="EMBL" id="KAF2689924.1"/>
    </source>
</evidence>
<dbReference type="OrthoDB" id="10248475at2759"/>
<organism evidence="1 2">
    <name type="scientific">Lentithecium fluviatile CBS 122367</name>
    <dbReference type="NCBI Taxonomy" id="1168545"/>
    <lineage>
        <taxon>Eukaryota</taxon>
        <taxon>Fungi</taxon>
        <taxon>Dikarya</taxon>
        <taxon>Ascomycota</taxon>
        <taxon>Pezizomycotina</taxon>
        <taxon>Dothideomycetes</taxon>
        <taxon>Pleosporomycetidae</taxon>
        <taxon>Pleosporales</taxon>
        <taxon>Massarineae</taxon>
        <taxon>Lentitheciaceae</taxon>
        <taxon>Lentithecium</taxon>
    </lineage>
</organism>
<sequence>MPSGTLVIISCSEPDPRIDPSRYINLSANGSSTSVIKTTGGRTGDAINNVYHIDQSSRIGMIVVVQHTSCAWALGDGEANIQTDLEVLRASPYVRSEIPIIGYVIDVATGTLKEVSIQHNAPDEATRREVLSKLEDFGPFWS</sequence>
<keyword evidence="2" id="KW-1185">Reference proteome</keyword>
<proteinExistence type="predicted"/>
<evidence type="ECO:0008006" key="3">
    <source>
        <dbReference type="Google" id="ProtNLM"/>
    </source>
</evidence>
<gene>
    <name evidence="1" type="ORF">K458DRAFT_383050</name>
</gene>
<dbReference type="AlphaFoldDB" id="A0A6G1JH99"/>
<dbReference type="SUPFAM" id="SSF53056">
    <property type="entry name" value="beta-carbonic anhydrase, cab"/>
    <property type="match status" value="1"/>
</dbReference>
<dbReference type="Proteomes" id="UP000799291">
    <property type="component" value="Unassembled WGS sequence"/>
</dbReference>
<dbReference type="GO" id="GO:0004089">
    <property type="term" value="F:carbonate dehydratase activity"/>
    <property type="evidence" value="ECO:0007669"/>
    <property type="project" value="InterPro"/>
</dbReference>
<protein>
    <recommendedName>
        <fullName evidence="3">Carbonic anhydrase</fullName>
    </recommendedName>
</protein>
<dbReference type="InterPro" id="IPR036874">
    <property type="entry name" value="Carbonic_anhydrase_sf"/>
</dbReference>
<reference evidence="1" key="1">
    <citation type="journal article" date="2020" name="Stud. Mycol.">
        <title>101 Dothideomycetes genomes: a test case for predicting lifestyles and emergence of pathogens.</title>
        <authorList>
            <person name="Haridas S."/>
            <person name="Albert R."/>
            <person name="Binder M."/>
            <person name="Bloem J."/>
            <person name="Labutti K."/>
            <person name="Salamov A."/>
            <person name="Andreopoulos B."/>
            <person name="Baker S."/>
            <person name="Barry K."/>
            <person name="Bills G."/>
            <person name="Bluhm B."/>
            <person name="Cannon C."/>
            <person name="Castanera R."/>
            <person name="Culley D."/>
            <person name="Daum C."/>
            <person name="Ezra D."/>
            <person name="Gonzalez J."/>
            <person name="Henrissat B."/>
            <person name="Kuo A."/>
            <person name="Liang C."/>
            <person name="Lipzen A."/>
            <person name="Lutzoni F."/>
            <person name="Magnuson J."/>
            <person name="Mondo S."/>
            <person name="Nolan M."/>
            <person name="Ohm R."/>
            <person name="Pangilinan J."/>
            <person name="Park H.-J."/>
            <person name="Ramirez L."/>
            <person name="Alfaro M."/>
            <person name="Sun H."/>
            <person name="Tritt A."/>
            <person name="Yoshinaga Y."/>
            <person name="Zwiers L.-H."/>
            <person name="Turgeon B."/>
            <person name="Goodwin S."/>
            <person name="Spatafora J."/>
            <person name="Crous P."/>
            <person name="Grigoriev I."/>
        </authorList>
    </citation>
    <scope>NUCLEOTIDE SEQUENCE</scope>
    <source>
        <strain evidence="1">CBS 122367</strain>
    </source>
</reference>
<name>A0A6G1JH99_9PLEO</name>
<accession>A0A6G1JH99</accession>
<evidence type="ECO:0000313" key="2">
    <source>
        <dbReference type="Proteomes" id="UP000799291"/>
    </source>
</evidence>